<dbReference type="InterPro" id="IPR017592">
    <property type="entry name" value="Pilus_assmbl_Flp-typ_CpaB"/>
</dbReference>
<accession>A0A3B0RA27</accession>
<dbReference type="SMART" id="SM00858">
    <property type="entry name" value="SAF"/>
    <property type="match status" value="1"/>
</dbReference>
<protein>
    <submittedName>
        <fullName evidence="2">Flp pilus assembly protein RcpC/CpaB</fullName>
    </submittedName>
</protein>
<evidence type="ECO:0000313" key="2">
    <source>
        <dbReference type="EMBL" id="VAV89009.1"/>
    </source>
</evidence>
<dbReference type="InterPro" id="IPR031571">
    <property type="entry name" value="RcpC_dom"/>
</dbReference>
<feature type="domain" description="SAF" evidence="1">
    <location>
        <begin position="47"/>
        <end position="115"/>
    </location>
</feature>
<organism evidence="2">
    <name type="scientific">hydrothermal vent metagenome</name>
    <dbReference type="NCBI Taxonomy" id="652676"/>
    <lineage>
        <taxon>unclassified sequences</taxon>
        <taxon>metagenomes</taxon>
        <taxon>ecological metagenomes</taxon>
    </lineage>
</organism>
<reference evidence="2" key="1">
    <citation type="submission" date="2018-06" db="EMBL/GenBank/DDBJ databases">
        <authorList>
            <person name="Zhirakovskaya E."/>
        </authorList>
    </citation>
    <scope>NUCLEOTIDE SEQUENCE</scope>
</reference>
<gene>
    <name evidence="2" type="ORF">MNBD_ALPHA06-1558</name>
</gene>
<dbReference type="AlphaFoldDB" id="A0A3B0RA27"/>
<proteinExistence type="predicted"/>
<dbReference type="EMBL" id="UOEE01000081">
    <property type="protein sequence ID" value="VAV89009.1"/>
    <property type="molecule type" value="Genomic_DNA"/>
</dbReference>
<evidence type="ECO:0000259" key="1">
    <source>
        <dbReference type="SMART" id="SM00858"/>
    </source>
</evidence>
<dbReference type="Pfam" id="PF16976">
    <property type="entry name" value="RcpC"/>
    <property type="match status" value="1"/>
</dbReference>
<dbReference type="Pfam" id="PF08666">
    <property type="entry name" value="SAF"/>
    <property type="match status" value="1"/>
</dbReference>
<dbReference type="InterPro" id="IPR013974">
    <property type="entry name" value="SAF"/>
</dbReference>
<dbReference type="NCBIfam" id="TIGR03177">
    <property type="entry name" value="pilus_cpaB"/>
    <property type="match status" value="1"/>
</dbReference>
<sequence length="272" mass="28810">MSIAKLAVLLIAAIAAIAAAFLVRNITNAPAVETVAAEPAVIEEPTSLVLVAGSDIQIGQRVTPGQLEWLEWPEKALNKTFLTQADNPQAMEDFAGSIARVQMAKNEPISSRKLIQAGDSGFMAAVLSPGMRAVAVEISVETGAGGFILPNDRVDIILTRELDVLEGSSITTVFVSDTVFKNVRVLAIDQTYRELDDEQVVIGSTATLELNAIDSENLARADASGDISLTLRSVSDVGYGQAGNSRSSGFLGDNDDQIKVYKYGKASQVGLQ</sequence>
<name>A0A3B0RA27_9ZZZZ</name>
<dbReference type="CDD" id="cd11614">
    <property type="entry name" value="SAF_CpaB_FlgA_like"/>
    <property type="match status" value="1"/>
</dbReference>